<organism evidence="1 2">
    <name type="scientific">Streptomyces achmelvichensis</name>
    <dbReference type="NCBI Taxonomy" id="3134111"/>
    <lineage>
        <taxon>Bacteria</taxon>
        <taxon>Bacillati</taxon>
        <taxon>Actinomycetota</taxon>
        <taxon>Actinomycetes</taxon>
        <taxon>Kitasatosporales</taxon>
        <taxon>Streptomycetaceae</taxon>
        <taxon>Streptomyces</taxon>
    </lineage>
</organism>
<dbReference type="Proteomes" id="UP001377168">
    <property type="component" value="Unassembled WGS sequence"/>
</dbReference>
<comment type="caution">
    <text evidence="1">The sequence shown here is derived from an EMBL/GenBank/DDBJ whole genome shotgun (WGS) entry which is preliminary data.</text>
</comment>
<evidence type="ECO:0000313" key="2">
    <source>
        <dbReference type="Proteomes" id="UP001377168"/>
    </source>
</evidence>
<reference evidence="1" key="1">
    <citation type="submission" date="2024-03" db="EMBL/GenBank/DDBJ databases">
        <title>Novel Streptomyces species of biotechnological and ecological value are a feature of Machair soil.</title>
        <authorList>
            <person name="Prole J.R."/>
            <person name="Goodfellow M."/>
            <person name="Allenby N."/>
            <person name="Ward A.C."/>
        </authorList>
    </citation>
    <scope>NUCLEOTIDE SEQUENCE</scope>
    <source>
        <strain evidence="1">MS2.AVA.5</strain>
    </source>
</reference>
<keyword evidence="2" id="KW-1185">Reference proteome</keyword>
<evidence type="ECO:0000313" key="1">
    <source>
        <dbReference type="EMBL" id="MEJ8640003.1"/>
    </source>
</evidence>
<sequence>MKANANPTMNRRRLAAELRRLRRASGLTGGEVAQRLLVSQAKISHMETGRRAVSLRDVRDLCALYGVADQQVVDFLMGMARDAGQQGWRSAYGDDVPYSVYIGLEMEAASIRTYNPLSIPGLLQTPAYARAVIAEMVPLAIAEQAAARLTVRMRRQHHLHHPTRSLRVGGVLDESSLRRVVGSPAIMREQLEHLQHLFTQPHITLQVLPHEAGAHPGFAGQFSILKFAAAINADVVHLERSARDTFLERESDVRHYDALYAHLQTRALSREGSQQFIADAITSYA</sequence>
<name>A0ACC6Q8V6_9ACTN</name>
<dbReference type="EMBL" id="JBBKAJ010000037">
    <property type="protein sequence ID" value="MEJ8640003.1"/>
    <property type="molecule type" value="Genomic_DNA"/>
</dbReference>
<protein>
    <submittedName>
        <fullName evidence="1">Helix-turn-helix transcriptional regulator</fullName>
    </submittedName>
</protein>
<accession>A0ACC6Q8V6</accession>
<gene>
    <name evidence="1" type="ORF">WKI67_42645</name>
</gene>
<proteinExistence type="predicted"/>